<sequence length="281" mass="31246">MNLTPALFEFPSNQFVGKPTTEQPQLEHHSHNALQPPPRPAVIQFDDDDSSSSGDDSDDDIVVIDEKKSSAPTVPQRTASLFSTPTNRVASGSQSGAQASSRPATQNSSFRIGQPYMSPAQLNPRPIQKVKPEVNIPESYDRVDHLKEKLKRLDDLEKKCKVVIQTLSTNLEDLTNKKQYWVRLASKSIGNVSTALMNDYNSKIRNFTTEIERKMARKIKASEGLTRVAANRRDTMLELANCSVPTTSLNSANSIVQNLNVSPTHWNLQDLLVKLTICHPL</sequence>
<protein>
    <submittedName>
        <fullName evidence="1">Unnamed protein product</fullName>
    </submittedName>
</protein>
<keyword evidence="2" id="KW-1185">Reference proteome</keyword>
<evidence type="ECO:0000313" key="1">
    <source>
        <dbReference type="EMBL" id="GMF02913.1"/>
    </source>
</evidence>
<evidence type="ECO:0000313" key="2">
    <source>
        <dbReference type="Proteomes" id="UP001165064"/>
    </source>
</evidence>
<proteinExistence type="predicted"/>
<dbReference type="EMBL" id="BSXS01012729">
    <property type="protein sequence ID" value="GMF02913.1"/>
    <property type="molecule type" value="Genomic_DNA"/>
</dbReference>
<dbReference type="Proteomes" id="UP001165064">
    <property type="component" value="Unassembled WGS sequence"/>
</dbReference>
<comment type="caution">
    <text evidence="1">The sequence shown here is derived from an EMBL/GenBank/DDBJ whole genome shotgun (WGS) entry which is preliminary data.</text>
</comment>
<reference evidence="1" key="1">
    <citation type="submission" date="2023-04" db="EMBL/GenBank/DDBJ databases">
        <title>Ambrosiozyma monospora NBRC 10751.</title>
        <authorList>
            <person name="Ichikawa N."/>
            <person name="Sato H."/>
            <person name="Tonouchi N."/>
        </authorList>
    </citation>
    <scope>NUCLEOTIDE SEQUENCE</scope>
    <source>
        <strain evidence="1">NBRC 10751</strain>
    </source>
</reference>
<accession>A0ACB5U727</accession>
<organism evidence="1 2">
    <name type="scientific">Ambrosiozyma monospora</name>
    <name type="common">Yeast</name>
    <name type="synonym">Endomycopsis monosporus</name>
    <dbReference type="NCBI Taxonomy" id="43982"/>
    <lineage>
        <taxon>Eukaryota</taxon>
        <taxon>Fungi</taxon>
        <taxon>Dikarya</taxon>
        <taxon>Ascomycota</taxon>
        <taxon>Saccharomycotina</taxon>
        <taxon>Pichiomycetes</taxon>
        <taxon>Pichiales</taxon>
        <taxon>Pichiaceae</taxon>
        <taxon>Ambrosiozyma</taxon>
    </lineage>
</organism>
<gene>
    <name evidence="1" type="ORF">Amon02_001160400</name>
</gene>
<name>A0ACB5U727_AMBMO</name>